<dbReference type="AlphaFoldDB" id="A0A1G2IWD1"/>
<dbReference type="STRING" id="1802223.A2358_04220"/>
<evidence type="ECO:0000313" key="1">
    <source>
        <dbReference type="EMBL" id="OGZ79169.1"/>
    </source>
</evidence>
<protein>
    <submittedName>
        <fullName evidence="1">Uncharacterized protein</fullName>
    </submittedName>
</protein>
<proteinExistence type="predicted"/>
<evidence type="ECO:0000313" key="2">
    <source>
        <dbReference type="Proteomes" id="UP000178650"/>
    </source>
</evidence>
<sequence length="154" mass="18361">MTPFKEGDIASEEQEAGLKRYSRHLWTENLGYMSPQEVVYNKNRHEEVYNRDKQLIALKLWHKDKDGRIVYRSGSKPEKKESEKLDKMMDDSIKRAKEIMDNYQIEFIESLCSDVVKGRDLEEQWSREDAEILLLALEREDFKEADEKATEWIQ</sequence>
<accession>A0A1G2IWD1</accession>
<organism evidence="1 2">
    <name type="scientific">Candidatus Staskawiczbacteria bacterium RIFOXYB1_FULL_37_44</name>
    <dbReference type="NCBI Taxonomy" id="1802223"/>
    <lineage>
        <taxon>Bacteria</taxon>
        <taxon>Candidatus Staskawicziibacteriota</taxon>
    </lineage>
</organism>
<comment type="caution">
    <text evidence="1">The sequence shown here is derived from an EMBL/GenBank/DDBJ whole genome shotgun (WGS) entry which is preliminary data.</text>
</comment>
<gene>
    <name evidence="1" type="ORF">A2358_04220</name>
</gene>
<dbReference type="EMBL" id="MHPJ01000008">
    <property type="protein sequence ID" value="OGZ79169.1"/>
    <property type="molecule type" value="Genomic_DNA"/>
</dbReference>
<name>A0A1G2IWD1_9BACT</name>
<reference evidence="1 2" key="1">
    <citation type="journal article" date="2016" name="Nat. Commun.">
        <title>Thousands of microbial genomes shed light on interconnected biogeochemical processes in an aquifer system.</title>
        <authorList>
            <person name="Anantharaman K."/>
            <person name="Brown C.T."/>
            <person name="Hug L.A."/>
            <person name="Sharon I."/>
            <person name="Castelle C.J."/>
            <person name="Probst A.J."/>
            <person name="Thomas B.C."/>
            <person name="Singh A."/>
            <person name="Wilkins M.J."/>
            <person name="Karaoz U."/>
            <person name="Brodie E.L."/>
            <person name="Williams K.H."/>
            <person name="Hubbard S.S."/>
            <person name="Banfield J.F."/>
        </authorList>
    </citation>
    <scope>NUCLEOTIDE SEQUENCE [LARGE SCALE GENOMIC DNA]</scope>
</reference>
<dbReference type="Proteomes" id="UP000178650">
    <property type="component" value="Unassembled WGS sequence"/>
</dbReference>